<dbReference type="PANTHER" id="PTHR43861">
    <property type="entry name" value="TRANS-ACONITATE 2-METHYLTRANSFERASE-RELATED"/>
    <property type="match status" value="1"/>
</dbReference>
<dbReference type="SUPFAM" id="SSF53335">
    <property type="entry name" value="S-adenosyl-L-methionine-dependent methyltransferases"/>
    <property type="match status" value="1"/>
</dbReference>
<comment type="caution">
    <text evidence="1">The sequence shown here is derived from an EMBL/GenBank/DDBJ whole genome shotgun (WGS) entry which is preliminary data.</text>
</comment>
<organism evidence="1 2">
    <name type="scientific">Myceligenerans crystallogenes</name>
    <dbReference type="NCBI Taxonomy" id="316335"/>
    <lineage>
        <taxon>Bacteria</taxon>
        <taxon>Bacillati</taxon>
        <taxon>Actinomycetota</taxon>
        <taxon>Actinomycetes</taxon>
        <taxon>Micrococcales</taxon>
        <taxon>Promicromonosporaceae</taxon>
        <taxon>Myceligenerans</taxon>
    </lineage>
</organism>
<dbReference type="InterPro" id="IPR029063">
    <property type="entry name" value="SAM-dependent_MTases_sf"/>
</dbReference>
<dbReference type="EMBL" id="BAAANL010000003">
    <property type="protein sequence ID" value="GAA1861695.1"/>
    <property type="molecule type" value="Genomic_DNA"/>
</dbReference>
<dbReference type="Pfam" id="PF13489">
    <property type="entry name" value="Methyltransf_23"/>
    <property type="match status" value="1"/>
</dbReference>
<dbReference type="RefSeq" id="WP_344102021.1">
    <property type="nucleotide sequence ID" value="NZ_BAAANL010000003.1"/>
</dbReference>
<evidence type="ECO:0000313" key="2">
    <source>
        <dbReference type="Proteomes" id="UP001501094"/>
    </source>
</evidence>
<reference evidence="1 2" key="1">
    <citation type="journal article" date="2019" name="Int. J. Syst. Evol. Microbiol.">
        <title>The Global Catalogue of Microorganisms (GCM) 10K type strain sequencing project: providing services to taxonomists for standard genome sequencing and annotation.</title>
        <authorList>
            <consortium name="The Broad Institute Genomics Platform"/>
            <consortium name="The Broad Institute Genome Sequencing Center for Infectious Disease"/>
            <person name="Wu L."/>
            <person name="Ma J."/>
        </authorList>
    </citation>
    <scope>NUCLEOTIDE SEQUENCE [LARGE SCALE GENOMIC DNA]</scope>
    <source>
        <strain evidence="1 2">JCM 14326</strain>
    </source>
</reference>
<name>A0ABN2NBT1_9MICO</name>
<dbReference type="CDD" id="cd02440">
    <property type="entry name" value="AdoMet_MTases"/>
    <property type="match status" value="1"/>
</dbReference>
<gene>
    <name evidence="1" type="ORF">GCM10009751_19290</name>
</gene>
<dbReference type="Proteomes" id="UP001501094">
    <property type="component" value="Unassembled WGS sequence"/>
</dbReference>
<protein>
    <recommendedName>
        <fullName evidence="3">Methyltransferase domain-containing protein</fullName>
    </recommendedName>
</protein>
<evidence type="ECO:0000313" key="1">
    <source>
        <dbReference type="EMBL" id="GAA1861695.1"/>
    </source>
</evidence>
<sequence>MPHPPLTPMARLRWDLVRRLLPAERSRVLEVGCGQGAVGVRLAERHVYTGVELDEASVGVARERMSQAGLSGRLIHGPVEDLADDEQFDLLCAFEVLEHIEDDTGALKSWLSRVQPGGKVLFSVPAWQSRFGPMDEAVGHFRRYSPDELTTVLHDAGVTDVRTQLYGMPLGYALEAVRNQIARRKAGIREDTVEDRTAKSGRLFQPSDLVGPVVMVGTWPFQQIQRAFPRTGTGLVAWGRVPA</sequence>
<dbReference type="Gene3D" id="3.40.50.150">
    <property type="entry name" value="Vaccinia Virus protein VP39"/>
    <property type="match status" value="1"/>
</dbReference>
<keyword evidence="2" id="KW-1185">Reference proteome</keyword>
<proteinExistence type="predicted"/>
<accession>A0ABN2NBT1</accession>
<evidence type="ECO:0008006" key="3">
    <source>
        <dbReference type="Google" id="ProtNLM"/>
    </source>
</evidence>